<protein>
    <submittedName>
        <fullName evidence="5">Similar to sowahb: Ankyrin repeat domain-containing protein SOWAHB (Xenopus laevis)</fullName>
    </submittedName>
</protein>
<keyword evidence="2" id="KW-0040">ANK repeat</keyword>
<evidence type="ECO:0000259" key="4">
    <source>
        <dbReference type="Pfam" id="PF25877"/>
    </source>
</evidence>
<organism evidence="5 6">
    <name type="scientific">Cotesia congregata</name>
    <name type="common">Parasitoid wasp</name>
    <name type="synonym">Apanteles congregatus</name>
    <dbReference type="NCBI Taxonomy" id="51543"/>
    <lineage>
        <taxon>Eukaryota</taxon>
        <taxon>Metazoa</taxon>
        <taxon>Ecdysozoa</taxon>
        <taxon>Arthropoda</taxon>
        <taxon>Hexapoda</taxon>
        <taxon>Insecta</taxon>
        <taxon>Pterygota</taxon>
        <taxon>Neoptera</taxon>
        <taxon>Endopterygota</taxon>
        <taxon>Hymenoptera</taxon>
        <taxon>Apocrita</taxon>
        <taxon>Ichneumonoidea</taxon>
        <taxon>Braconidae</taxon>
        <taxon>Microgastrinae</taxon>
        <taxon>Cotesia</taxon>
    </lineage>
</organism>
<evidence type="ECO:0000256" key="1">
    <source>
        <dbReference type="ARBA" id="ARBA00022737"/>
    </source>
</evidence>
<accession>A0A8J2H730</accession>
<feature type="compositionally biased region" description="Pro residues" evidence="3">
    <location>
        <begin position="109"/>
        <end position="122"/>
    </location>
</feature>
<dbReference type="EMBL" id="CAJNRD030001118">
    <property type="protein sequence ID" value="CAG5080665.1"/>
    <property type="molecule type" value="Genomic_DNA"/>
</dbReference>
<feature type="non-terminal residue" evidence="5">
    <location>
        <position position="1"/>
    </location>
</feature>
<feature type="region of interest" description="Disordered" evidence="3">
    <location>
        <begin position="98"/>
        <end position="157"/>
    </location>
</feature>
<comment type="caution">
    <text evidence="5">The sequence shown here is derived from an EMBL/GenBank/DDBJ whole genome shotgun (WGS) entry which is preliminary data.</text>
</comment>
<name>A0A8J2H730_COTCN</name>
<keyword evidence="6" id="KW-1185">Reference proteome</keyword>
<dbReference type="InterPro" id="IPR058889">
    <property type="entry name" value="WHD_SOWAHA-C"/>
</dbReference>
<evidence type="ECO:0000256" key="3">
    <source>
        <dbReference type="SAM" id="MobiDB-lite"/>
    </source>
</evidence>
<dbReference type="AlphaFoldDB" id="A0A8J2H730"/>
<keyword evidence="1" id="KW-0677">Repeat</keyword>
<evidence type="ECO:0000256" key="2">
    <source>
        <dbReference type="ARBA" id="ARBA00023043"/>
    </source>
</evidence>
<dbReference type="Proteomes" id="UP000786811">
    <property type="component" value="Unassembled WGS sequence"/>
</dbReference>
<proteinExistence type="predicted"/>
<evidence type="ECO:0000313" key="6">
    <source>
        <dbReference type="Proteomes" id="UP000786811"/>
    </source>
</evidence>
<gene>
    <name evidence="5" type="ORF">HICCMSTLAB_LOCUS3072</name>
</gene>
<feature type="region of interest" description="Disordered" evidence="3">
    <location>
        <begin position="205"/>
        <end position="316"/>
    </location>
</feature>
<sequence>MATPSNLSLDEIRKYLIESGGSARNRDLVKHFKYFLTDPETRVEARNKFKEYVNVLATIKNEEGEKYLVLKKKYIDSVDDLVTSYPYVSSSTSLEIESPDFLTPTSPLRDPPPYRPPPPAPLSPSNSEIIPSPSHVSSTRATQDQLYSKSPTHSVFNSSTSNLNITIDGSPNYPSNQIFGSITNNSNFVASNQQSQQNISEINTDYTSPIINSPPVPPRRKSQDKFKLENKENKENISNKGKNEQEIIKEDQGPPESLGTSELPSVRERMQRFNRMASETDLHGRPNSATTPTKKRSDKGTDEDDSASVASQQLDGKAREWLVRAAQGDYQALAKLAAEEPRLTRQR</sequence>
<feature type="domain" description="SOWAHA-C winged helix-turn-helix" evidence="4">
    <location>
        <begin position="7"/>
        <end position="79"/>
    </location>
</feature>
<evidence type="ECO:0000313" key="5">
    <source>
        <dbReference type="EMBL" id="CAG5080665.1"/>
    </source>
</evidence>
<feature type="compositionally biased region" description="Low complexity" evidence="3">
    <location>
        <begin position="123"/>
        <end position="134"/>
    </location>
</feature>
<dbReference type="OrthoDB" id="60433at2759"/>
<feature type="compositionally biased region" description="Polar residues" evidence="3">
    <location>
        <begin position="135"/>
        <end position="157"/>
    </location>
</feature>
<reference evidence="5" key="1">
    <citation type="submission" date="2021-04" db="EMBL/GenBank/DDBJ databases">
        <authorList>
            <person name="Chebbi M.A.C M."/>
        </authorList>
    </citation>
    <scope>NUCLEOTIDE SEQUENCE</scope>
</reference>
<dbReference type="Pfam" id="PF25877">
    <property type="entry name" value="WHD_SOWAH"/>
    <property type="match status" value="1"/>
</dbReference>
<dbReference type="PANTHER" id="PTHR14491:SF7">
    <property type="entry name" value="SOSONDOWAH, ISOFORM G"/>
    <property type="match status" value="1"/>
</dbReference>
<dbReference type="PANTHER" id="PTHR14491">
    <property type="entry name" value="SOSONDOWAH, ISOFORM G"/>
    <property type="match status" value="1"/>
</dbReference>
<feature type="compositionally biased region" description="Basic and acidic residues" evidence="3">
    <location>
        <begin position="221"/>
        <end position="252"/>
    </location>
</feature>